<evidence type="ECO:0000259" key="15">
    <source>
        <dbReference type="PROSITE" id="PS50805"/>
    </source>
</evidence>
<dbReference type="Ensembl" id="ENSMODT00000029031.3">
    <property type="protein sequence ID" value="ENSMODP00000027490.3"/>
    <property type="gene ID" value="ENSMODG00000027786.2"/>
</dbReference>
<dbReference type="Gene3D" id="1.10.4020.10">
    <property type="entry name" value="DNA breaking-rejoining enzymes"/>
    <property type="match status" value="1"/>
</dbReference>
<dbReference type="FunFam" id="1.10.4020.10:FF:000001">
    <property type="entry name" value="zinc finger protein 263 isoform X1"/>
    <property type="match status" value="1"/>
</dbReference>
<dbReference type="GO" id="GO:0005634">
    <property type="term" value="C:nucleus"/>
    <property type="evidence" value="ECO:0007669"/>
    <property type="project" value="UniProtKB-SubCell"/>
</dbReference>
<dbReference type="CDD" id="cd07765">
    <property type="entry name" value="KRAB_A-box"/>
    <property type="match status" value="1"/>
</dbReference>
<dbReference type="RefSeq" id="XP_007505737.1">
    <property type="nucleotide sequence ID" value="XM_007505675.2"/>
</dbReference>
<evidence type="ECO:0000256" key="12">
    <source>
        <dbReference type="SAM" id="MobiDB-lite"/>
    </source>
</evidence>
<dbReference type="SUPFAM" id="SSF47353">
    <property type="entry name" value="Retrovirus capsid dimerization domain-like"/>
    <property type="match status" value="1"/>
</dbReference>
<dbReference type="SUPFAM" id="SSF109640">
    <property type="entry name" value="KRAB domain (Kruppel-associated box)"/>
    <property type="match status" value="1"/>
</dbReference>
<feature type="region of interest" description="Disordered" evidence="12">
    <location>
        <begin position="163"/>
        <end position="237"/>
    </location>
</feature>
<dbReference type="AlphaFoldDB" id="H9H9L0"/>
<comment type="subcellular location">
    <subcellularLocation>
        <location evidence="1">Nucleus</location>
    </subcellularLocation>
</comment>
<protein>
    <submittedName>
        <fullName evidence="16">Zinc finger protein 446</fullName>
    </submittedName>
</protein>
<evidence type="ECO:0000256" key="2">
    <source>
        <dbReference type="ARBA" id="ARBA00006991"/>
    </source>
</evidence>
<dbReference type="GeneTree" id="ENSGT00940000162092"/>
<dbReference type="InParanoid" id="H9H9L0"/>
<evidence type="ECO:0000256" key="9">
    <source>
        <dbReference type="ARBA" id="ARBA00023163"/>
    </source>
</evidence>
<sequence length="485" mass="52196">MSLGGPPGGLLPAPAPPEKLHPWPELSSPPLEGQEPRLGLAMPGPLGCLGLRPDEEEGAAGPEASRRRFRRFRYQEASGPREALSRLRELCGLWLRPEVSPKEQILELLVLEQFLSILPVEIRTWVREQAPQSAEEVVGLVEGLQRNPARLMHWIMGRILSQEGLSPGSRGQKEDEARPPPDATEETSLGIKEEPSGPQDTTAPTAQTPARRPEGNGHADTERAASSLPSGSQEEWGLLDPSQKELYWDVMLEKYGSVVSLGGRGQKPRECPSRDAARPQASPHPVPRQGQGAGPGASSGRGLWPVADPGSPGRKGKAPSAAAGACGGGVALQGPPEQVSPWTDRDKGFFPGPGPGAREKPYLCDECGKGFDWKSVFVIHQRSHAGPREERREPRAGAGGGGQCGQAVRELALLRNHRHSHSGGDKSYQCPECGRGFNWKSQLVIHKKAHAGGDKQHPCAECRGSSDWKSQLVIHKKAHPRGDAL</sequence>
<feature type="compositionally biased region" description="Basic and acidic residues" evidence="12">
    <location>
        <begin position="211"/>
        <end position="223"/>
    </location>
</feature>
<dbReference type="GO" id="GO:0008270">
    <property type="term" value="F:zinc ion binding"/>
    <property type="evidence" value="ECO:0007669"/>
    <property type="project" value="UniProtKB-KW"/>
</dbReference>
<dbReference type="Gene3D" id="3.30.160.60">
    <property type="entry name" value="Classic Zinc Finger"/>
    <property type="match status" value="2"/>
</dbReference>
<comment type="similarity">
    <text evidence="2">Belongs to the krueppel C2H2-type zinc-finger protein family.</text>
</comment>
<evidence type="ECO:0000256" key="11">
    <source>
        <dbReference type="PROSITE-ProRule" id="PRU00042"/>
    </source>
</evidence>
<dbReference type="SMART" id="SM00431">
    <property type="entry name" value="SCAN"/>
    <property type="match status" value="1"/>
</dbReference>
<name>H9H9L0_MONDO</name>
<dbReference type="InterPro" id="IPR050916">
    <property type="entry name" value="SCAN-C2H2_zinc_finger"/>
</dbReference>
<evidence type="ECO:0000256" key="8">
    <source>
        <dbReference type="ARBA" id="ARBA00023125"/>
    </source>
</evidence>
<proteinExistence type="inferred from homology"/>
<dbReference type="OrthoDB" id="6077919at2759"/>
<keyword evidence="9" id="KW-0804">Transcription</keyword>
<keyword evidence="8" id="KW-0238">DNA-binding</keyword>
<feature type="domain" description="SCAN box" evidence="14">
    <location>
        <begin position="66"/>
        <end position="146"/>
    </location>
</feature>
<evidence type="ECO:0000256" key="6">
    <source>
        <dbReference type="ARBA" id="ARBA00022833"/>
    </source>
</evidence>
<feature type="compositionally biased region" description="Low complexity" evidence="12">
    <location>
        <begin position="198"/>
        <end position="210"/>
    </location>
</feature>
<evidence type="ECO:0000256" key="10">
    <source>
        <dbReference type="ARBA" id="ARBA00023242"/>
    </source>
</evidence>
<dbReference type="SUPFAM" id="SSF57667">
    <property type="entry name" value="beta-beta-alpha zinc fingers"/>
    <property type="match status" value="2"/>
</dbReference>
<dbReference type="RefSeq" id="XP_007505734.1">
    <property type="nucleotide sequence ID" value="XM_007505672.3"/>
</dbReference>
<dbReference type="InterPro" id="IPR001909">
    <property type="entry name" value="KRAB"/>
</dbReference>
<dbReference type="GO" id="GO:0006357">
    <property type="term" value="P:regulation of transcription by RNA polymerase II"/>
    <property type="evidence" value="ECO:0000318"/>
    <property type="project" value="GO_Central"/>
</dbReference>
<dbReference type="eggNOG" id="KOG1721">
    <property type="taxonomic scope" value="Eukaryota"/>
</dbReference>
<dbReference type="Bgee" id="ENSMODG00000027786">
    <property type="expression patterns" value="Expressed in lung and 19 other cell types or tissues"/>
</dbReference>
<dbReference type="PROSITE" id="PS00028">
    <property type="entry name" value="ZINC_FINGER_C2H2_1"/>
    <property type="match status" value="2"/>
</dbReference>
<dbReference type="SMART" id="SM00355">
    <property type="entry name" value="ZnF_C2H2"/>
    <property type="match status" value="3"/>
</dbReference>
<feature type="domain" description="KRAB" evidence="15">
    <location>
        <begin position="222"/>
        <end position="308"/>
    </location>
</feature>
<dbReference type="Proteomes" id="UP000002280">
    <property type="component" value="Unplaced"/>
</dbReference>
<keyword evidence="17" id="KW-1185">Reference proteome</keyword>
<organism evidence="16 17">
    <name type="scientific">Monodelphis domestica</name>
    <name type="common">Gray short-tailed opossum</name>
    <dbReference type="NCBI Taxonomy" id="13616"/>
    <lineage>
        <taxon>Eukaryota</taxon>
        <taxon>Metazoa</taxon>
        <taxon>Chordata</taxon>
        <taxon>Craniata</taxon>
        <taxon>Vertebrata</taxon>
        <taxon>Euteleostomi</taxon>
        <taxon>Mammalia</taxon>
        <taxon>Metatheria</taxon>
        <taxon>Didelphimorphia</taxon>
        <taxon>Didelphidae</taxon>
        <taxon>Monodelphis</taxon>
    </lineage>
</organism>
<dbReference type="FunFam" id="3.30.160.60:FF:000155">
    <property type="entry name" value="zinc finger protein 133 isoform X1"/>
    <property type="match status" value="1"/>
</dbReference>
<dbReference type="Pfam" id="PF02023">
    <property type="entry name" value="SCAN"/>
    <property type="match status" value="1"/>
</dbReference>
<dbReference type="PROSITE" id="PS50157">
    <property type="entry name" value="ZINC_FINGER_C2H2_2"/>
    <property type="match status" value="2"/>
</dbReference>
<gene>
    <name evidence="16" type="primary">ZNF446</name>
</gene>
<dbReference type="PROSITE" id="PS50804">
    <property type="entry name" value="SCAN_BOX"/>
    <property type="match status" value="1"/>
</dbReference>
<evidence type="ECO:0000313" key="17">
    <source>
        <dbReference type="Proteomes" id="UP000002280"/>
    </source>
</evidence>
<feature type="region of interest" description="Disordered" evidence="12">
    <location>
        <begin position="384"/>
        <end position="404"/>
    </location>
</feature>
<keyword evidence="6" id="KW-0862">Zinc</keyword>
<reference evidence="16" key="1">
    <citation type="journal article" date="2007" name="Nature">
        <title>Genome of the marsupial Monodelphis domestica reveals innovation in non-coding sequences.</title>
        <authorList>
            <person name="Mikkelsen T.S."/>
            <person name="Wakefield M.J."/>
            <person name="Aken B."/>
            <person name="Amemiya C.T."/>
            <person name="Chang J.L."/>
            <person name="Duke S."/>
            <person name="Garber M."/>
            <person name="Gentles A.J."/>
            <person name="Goodstadt L."/>
            <person name="Heger A."/>
            <person name="Jurka J."/>
            <person name="Kamal M."/>
            <person name="Mauceli E."/>
            <person name="Searle S.M."/>
            <person name="Sharpe T."/>
            <person name="Baker M.L."/>
            <person name="Batzer M.A."/>
            <person name="Benos P.V."/>
            <person name="Belov K."/>
            <person name="Clamp M."/>
            <person name="Cook A."/>
            <person name="Cuff J."/>
            <person name="Das R."/>
            <person name="Davidow L."/>
            <person name="Deakin J.E."/>
            <person name="Fazzari M.J."/>
            <person name="Glass J.L."/>
            <person name="Grabherr M."/>
            <person name="Greally J.M."/>
            <person name="Gu W."/>
            <person name="Hore T.A."/>
            <person name="Huttley G.A."/>
            <person name="Kleber M."/>
            <person name="Jirtle R.L."/>
            <person name="Koina E."/>
            <person name="Lee J.T."/>
            <person name="Mahony S."/>
            <person name="Marra M.A."/>
            <person name="Miller R.D."/>
            <person name="Nicholls R.D."/>
            <person name="Oda M."/>
            <person name="Papenfuss A.T."/>
            <person name="Parra Z.E."/>
            <person name="Pollock D.D."/>
            <person name="Ray D.A."/>
            <person name="Schein J.E."/>
            <person name="Speed T.P."/>
            <person name="Thompson K."/>
            <person name="VandeBerg J.L."/>
            <person name="Wade C.M."/>
            <person name="Walker J.A."/>
            <person name="Waters P.D."/>
            <person name="Webber C."/>
            <person name="Weidman J.R."/>
            <person name="Xie X."/>
            <person name="Zody M.C."/>
            <person name="Baldwin J."/>
            <person name="Abdouelleil A."/>
            <person name="Abdulkadir J."/>
            <person name="Abebe A."/>
            <person name="Abera B."/>
            <person name="Abreu J."/>
            <person name="Acer S.C."/>
            <person name="Aftuck L."/>
            <person name="Alexander A."/>
            <person name="An P."/>
            <person name="Anderson E."/>
            <person name="Anderson S."/>
            <person name="Arachi H."/>
            <person name="Azer M."/>
            <person name="Bachantsang P."/>
            <person name="Barry A."/>
            <person name="Bayul T."/>
            <person name="Berlin A."/>
            <person name="Bessette D."/>
            <person name="Bloom T."/>
            <person name="Bloom T."/>
            <person name="Boguslavskiy L."/>
            <person name="Bonnet C."/>
            <person name="Boukhgalter B."/>
            <person name="Bourzgui I."/>
            <person name="Brown A."/>
            <person name="Cahill P."/>
            <person name="Channer S."/>
            <person name="Cheshatsang Y."/>
            <person name="Chuda L."/>
            <person name="Citroen M."/>
            <person name="Collymore A."/>
            <person name="Cooke P."/>
            <person name="Costello M."/>
            <person name="D'Aco K."/>
            <person name="Daza R."/>
            <person name="De Haan G."/>
            <person name="DeGray S."/>
            <person name="DeMaso C."/>
            <person name="Dhargay N."/>
            <person name="Dooley K."/>
            <person name="Dooley E."/>
            <person name="Doricent M."/>
            <person name="Dorje P."/>
            <person name="Dorjee K."/>
            <person name="Dupes A."/>
            <person name="Elong R."/>
            <person name="Falk J."/>
            <person name="Farina A."/>
            <person name="Faro S."/>
            <person name="Ferguson D."/>
            <person name="Fisher S."/>
            <person name="Foley C.D."/>
            <person name="Franke A."/>
            <person name="Friedrich D."/>
            <person name="Gadbois L."/>
            <person name="Gearin G."/>
            <person name="Gearin C.R."/>
            <person name="Giannoukos G."/>
            <person name="Goode T."/>
            <person name="Graham J."/>
            <person name="Grandbois E."/>
            <person name="Grewal S."/>
            <person name="Gyaltsen K."/>
            <person name="Hafez N."/>
            <person name="Hagos B."/>
            <person name="Hall J."/>
            <person name="Henson C."/>
            <person name="Hollinger A."/>
            <person name="Honan T."/>
            <person name="Huard M.D."/>
            <person name="Hughes L."/>
            <person name="Hurhula B."/>
            <person name="Husby M.E."/>
            <person name="Kamat A."/>
            <person name="Kanga B."/>
            <person name="Kashin S."/>
            <person name="Khazanovich D."/>
            <person name="Kisner P."/>
            <person name="Lance K."/>
            <person name="Lara M."/>
            <person name="Lee W."/>
            <person name="Lennon N."/>
            <person name="Letendre F."/>
            <person name="LeVine R."/>
            <person name="Lipovsky A."/>
            <person name="Liu X."/>
            <person name="Liu J."/>
            <person name="Liu S."/>
            <person name="Lokyitsang T."/>
            <person name="Lokyitsang Y."/>
            <person name="Lubonja R."/>
            <person name="Lui A."/>
            <person name="MacDonald P."/>
            <person name="Magnisalis V."/>
            <person name="Maru K."/>
            <person name="Matthews C."/>
            <person name="McCusker W."/>
            <person name="McDonough S."/>
            <person name="Mehta T."/>
            <person name="Meldrim J."/>
            <person name="Meneus L."/>
            <person name="Mihai O."/>
            <person name="Mihalev A."/>
            <person name="Mihova T."/>
            <person name="Mittelman R."/>
            <person name="Mlenga V."/>
            <person name="Montmayeur A."/>
            <person name="Mulrain L."/>
            <person name="Navidi A."/>
            <person name="Naylor J."/>
            <person name="Negash T."/>
            <person name="Nguyen T."/>
            <person name="Nguyen N."/>
            <person name="Nicol R."/>
            <person name="Norbu C."/>
            <person name="Norbu N."/>
            <person name="Novod N."/>
            <person name="O'Neill B."/>
            <person name="Osman S."/>
            <person name="Markiewicz E."/>
            <person name="Oyono O.L."/>
            <person name="Patti C."/>
            <person name="Phunkhang P."/>
            <person name="Pierre F."/>
            <person name="Priest M."/>
            <person name="Raghuraman S."/>
            <person name="Rege F."/>
            <person name="Reyes R."/>
            <person name="Rise C."/>
            <person name="Rogov P."/>
            <person name="Ross K."/>
            <person name="Ryan E."/>
            <person name="Settipalli S."/>
            <person name="Shea T."/>
            <person name="Sherpa N."/>
            <person name="Shi L."/>
            <person name="Shih D."/>
            <person name="Sparrow T."/>
            <person name="Spaulding J."/>
            <person name="Stalker J."/>
            <person name="Stange-Thomann N."/>
            <person name="Stavropoulos S."/>
            <person name="Stone C."/>
            <person name="Strader C."/>
            <person name="Tesfaye S."/>
            <person name="Thomson T."/>
            <person name="Thoulutsang Y."/>
            <person name="Thoulutsang D."/>
            <person name="Topham K."/>
            <person name="Topping I."/>
            <person name="Tsamla T."/>
            <person name="Vassiliev H."/>
            <person name="Vo A."/>
            <person name="Wangchuk T."/>
            <person name="Wangdi T."/>
            <person name="Weiand M."/>
            <person name="Wilkinson J."/>
            <person name="Wilson A."/>
            <person name="Yadav S."/>
            <person name="Young G."/>
            <person name="Yu Q."/>
            <person name="Zembek L."/>
            <person name="Zhong D."/>
            <person name="Zimmer A."/>
            <person name="Zwirko Z."/>
            <person name="Jaffe D.B."/>
            <person name="Alvarez P."/>
            <person name="Brockman W."/>
            <person name="Butler J."/>
            <person name="Chin C."/>
            <person name="Gnerre S."/>
            <person name="MacCallum I."/>
            <person name="Graves J.A."/>
            <person name="Ponting C.P."/>
            <person name="Breen M."/>
            <person name="Samollow P.B."/>
            <person name="Lander E.S."/>
            <person name="Lindblad-Toh K."/>
        </authorList>
    </citation>
    <scope>NUCLEOTIDE SEQUENCE [LARGE SCALE GENOMIC DNA]</scope>
</reference>
<dbReference type="Gene3D" id="6.10.140.140">
    <property type="match status" value="1"/>
</dbReference>
<dbReference type="RefSeq" id="XP_007505736.1">
    <property type="nucleotide sequence ID" value="XM_007505674.2"/>
</dbReference>
<dbReference type="GeneID" id="100017152"/>
<dbReference type="STRING" id="13616.ENSMODP00000027490"/>
<dbReference type="InterPro" id="IPR003309">
    <property type="entry name" value="SCAN_dom"/>
</dbReference>
<dbReference type="CTD" id="55663"/>
<evidence type="ECO:0000313" key="16">
    <source>
        <dbReference type="Ensembl" id="ENSMODP00000027490.3"/>
    </source>
</evidence>
<feature type="compositionally biased region" description="Basic and acidic residues" evidence="12">
    <location>
        <begin position="386"/>
        <end position="395"/>
    </location>
</feature>
<dbReference type="InterPro" id="IPR036051">
    <property type="entry name" value="KRAB_dom_sf"/>
</dbReference>
<dbReference type="KEGG" id="mdo:100017152"/>
<evidence type="ECO:0000256" key="4">
    <source>
        <dbReference type="ARBA" id="ARBA00022737"/>
    </source>
</evidence>
<evidence type="ECO:0000256" key="3">
    <source>
        <dbReference type="ARBA" id="ARBA00022723"/>
    </source>
</evidence>
<dbReference type="GO" id="GO:0000978">
    <property type="term" value="F:RNA polymerase II cis-regulatory region sequence-specific DNA binding"/>
    <property type="evidence" value="ECO:0000318"/>
    <property type="project" value="GO_Central"/>
</dbReference>
<reference evidence="16" key="2">
    <citation type="submission" date="2025-08" db="UniProtKB">
        <authorList>
            <consortium name="Ensembl"/>
        </authorList>
    </citation>
    <scope>IDENTIFICATION</scope>
</reference>
<keyword evidence="5 11" id="KW-0863">Zinc-finger</keyword>
<evidence type="ECO:0000259" key="13">
    <source>
        <dbReference type="PROSITE" id="PS50157"/>
    </source>
</evidence>
<dbReference type="CDD" id="cd07936">
    <property type="entry name" value="SCAN"/>
    <property type="match status" value="1"/>
</dbReference>
<accession>H9H9L0</accession>
<keyword evidence="10" id="KW-0539">Nucleus</keyword>
<feature type="region of interest" description="Disordered" evidence="12">
    <location>
        <begin position="259"/>
        <end position="334"/>
    </location>
</feature>
<evidence type="ECO:0000256" key="7">
    <source>
        <dbReference type="ARBA" id="ARBA00023015"/>
    </source>
</evidence>
<dbReference type="FunFam" id="3.30.160.60:FF:000023">
    <property type="entry name" value="zinc finger protein 37 homolog"/>
    <property type="match status" value="1"/>
</dbReference>
<dbReference type="InterPro" id="IPR038269">
    <property type="entry name" value="SCAN_sf"/>
</dbReference>
<evidence type="ECO:0000256" key="1">
    <source>
        <dbReference type="ARBA" id="ARBA00004123"/>
    </source>
</evidence>
<dbReference type="HOGENOM" id="CLU_912038_0_0_1"/>
<dbReference type="PROSITE" id="PS50805">
    <property type="entry name" value="KRAB"/>
    <property type="match status" value="1"/>
</dbReference>
<evidence type="ECO:0000256" key="5">
    <source>
        <dbReference type="ARBA" id="ARBA00022771"/>
    </source>
</evidence>
<feature type="domain" description="C2H2-type" evidence="13">
    <location>
        <begin position="428"/>
        <end position="455"/>
    </location>
</feature>
<dbReference type="GO" id="GO:0000981">
    <property type="term" value="F:DNA-binding transcription factor activity, RNA polymerase II-specific"/>
    <property type="evidence" value="ECO:0000318"/>
    <property type="project" value="GO_Central"/>
</dbReference>
<dbReference type="FunCoup" id="H9H9L0">
    <property type="interactions" value="73"/>
</dbReference>
<dbReference type="SMART" id="SM00349">
    <property type="entry name" value="KRAB"/>
    <property type="match status" value="1"/>
</dbReference>
<reference evidence="16" key="3">
    <citation type="submission" date="2025-09" db="UniProtKB">
        <authorList>
            <consortium name="Ensembl"/>
        </authorList>
    </citation>
    <scope>IDENTIFICATION</scope>
</reference>
<feature type="region of interest" description="Disordered" evidence="12">
    <location>
        <begin position="1"/>
        <end position="65"/>
    </location>
</feature>
<dbReference type="OMA" id="DTQMERS"/>
<dbReference type="RefSeq" id="XP_007505735.1">
    <property type="nucleotide sequence ID" value="XM_007505673.3"/>
</dbReference>
<keyword evidence="3" id="KW-0479">Metal-binding</keyword>
<evidence type="ECO:0000259" key="14">
    <source>
        <dbReference type="PROSITE" id="PS50804"/>
    </source>
</evidence>
<feature type="compositionally biased region" description="Basic and acidic residues" evidence="12">
    <location>
        <begin position="267"/>
        <end position="277"/>
    </location>
</feature>
<keyword evidence="7" id="KW-0805">Transcription regulation</keyword>
<dbReference type="Pfam" id="PF01352">
    <property type="entry name" value="KRAB"/>
    <property type="match status" value="1"/>
</dbReference>
<feature type="domain" description="C2H2-type" evidence="13">
    <location>
        <begin position="362"/>
        <end position="389"/>
    </location>
</feature>
<dbReference type="PANTHER" id="PTHR45935">
    <property type="entry name" value="PROTEIN ZBED8-RELATED"/>
    <property type="match status" value="1"/>
</dbReference>
<dbReference type="RefSeq" id="XP_007505738.1">
    <property type="nucleotide sequence ID" value="XM_007505676.3"/>
</dbReference>
<dbReference type="InterPro" id="IPR013087">
    <property type="entry name" value="Znf_C2H2_type"/>
</dbReference>
<dbReference type="Pfam" id="PF00096">
    <property type="entry name" value="zf-C2H2"/>
    <property type="match status" value="1"/>
</dbReference>
<dbReference type="InterPro" id="IPR036236">
    <property type="entry name" value="Znf_C2H2_sf"/>
</dbReference>
<keyword evidence="4" id="KW-0677">Repeat</keyword>
<dbReference type="PANTHER" id="PTHR45935:SF15">
    <property type="entry name" value="SCAN BOX DOMAIN-CONTAINING PROTEIN"/>
    <property type="match status" value="1"/>
</dbReference>